<dbReference type="Gene3D" id="1.10.630.10">
    <property type="entry name" value="Cytochrome P450"/>
    <property type="match status" value="1"/>
</dbReference>
<dbReference type="AlphaFoldDB" id="A0A9X3S080"/>
<dbReference type="CDD" id="cd11053">
    <property type="entry name" value="CYP110-like"/>
    <property type="match status" value="1"/>
</dbReference>
<accession>A0A9X3S080</accession>
<keyword evidence="4" id="KW-1185">Reference proteome</keyword>
<dbReference type="PANTHER" id="PTHR24305">
    <property type="entry name" value="CYTOCHROME P450"/>
    <property type="match status" value="1"/>
</dbReference>
<dbReference type="GO" id="GO:0004497">
    <property type="term" value="F:monooxygenase activity"/>
    <property type="evidence" value="ECO:0007669"/>
    <property type="project" value="InterPro"/>
</dbReference>
<gene>
    <name evidence="3" type="ORF">OM076_12165</name>
</gene>
<comment type="cofactor">
    <cofactor evidence="2">
        <name>heme</name>
        <dbReference type="ChEBI" id="CHEBI:30413"/>
    </cofactor>
</comment>
<comment type="caution">
    <text evidence="3">The sequence shown here is derived from an EMBL/GenBank/DDBJ whole genome shotgun (WGS) entry which is preliminary data.</text>
</comment>
<dbReference type="GO" id="GO:0016705">
    <property type="term" value="F:oxidoreductase activity, acting on paired donors, with incorporation or reduction of molecular oxygen"/>
    <property type="evidence" value="ECO:0007669"/>
    <property type="project" value="InterPro"/>
</dbReference>
<reference evidence="3" key="1">
    <citation type="submission" date="2022-10" db="EMBL/GenBank/DDBJ databases">
        <title>The WGS of Solirubrobacter ginsenosidimutans DSM 21036.</title>
        <authorList>
            <person name="Jiang Z."/>
        </authorList>
    </citation>
    <scope>NUCLEOTIDE SEQUENCE</scope>
    <source>
        <strain evidence="3">DSM 21036</strain>
    </source>
</reference>
<evidence type="ECO:0000256" key="1">
    <source>
        <dbReference type="ARBA" id="ARBA00010617"/>
    </source>
</evidence>
<keyword evidence="2" id="KW-0479">Metal-binding</keyword>
<dbReference type="InterPro" id="IPR002401">
    <property type="entry name" value="Cyt_P450_E_grp-I"/>
</dbReference>
<dbReference type="InterPro" id="IPR001128">
    <property type="entry name" value="Cyt_P450"/>
</dbReference>
<evidence type="ECO:0000256" key="2">
    <source>
        <dbReference type="PIRSR" id="PIRSR602401-1"/>
    </source>
</evidence>
<dbReference type="EMBL" id="JAPDOD010000008">
    <property type="protein sequence ID" value="MDA0161024.1"/>
    <property type="molecule type" value="Genomic_DNA"/>
</dbReference>
<proteinExistence type="inferred from homology"/>
<dbReference type="PRINTS" id="PR00463">
    <property type="entry name" value="EP450I"/>
</dbReference>
<dbReference type="PANTHER" id="PTHR24305:SF166">
    <property type="entry name" value="CYTOCHROME P450 12A4, MITOCHONDRIAL-RELATED"/>
    <property type="match status" value="1"/>
</dbReference>
<dbReference type="GO" id="GO:0005506">
    <property type="term" value="F:iron ion binding"/>
    <property type="evidence" value="ECO:0007669"/>
    <property type="project" value="InterPro"/>
</dbReference>
<dbReference type="Proteomes" id="UP001149140">
    <property type="component" value="Unassembled WGS sequence"/>
</dbReference>
<dbReference type="InterPro" id="IPR036396">
    <property type="entry name" value="Cyt_P450_sf"/>
</dbReference>
<evidence type="ECO:0000313" key="4">
    <source>
        <dbReference type="Proteomes" id="UP001149140"/>
    </source>
</evidence>
<keyword evidence="2" id="KW-0408">Iron</keyword>
<dbReference type="InterPro" id="IPR050121">
    <property type="entry name" value="Cytochrome_P450_monoxygenase"/>
</dbReference>
<sequence>MTAFPAGPTEAPAIQTARWLARPIAFMESCRRRYGDTFSVMFQGFRTPLVMVSSPEVIRALYAERGHNLPPGRTVTLGPLVGPRSLLLLEGADHLSRRKVMLPPFHGDRMRAYEAVVLEATERELDGWPVGTKFPVHPSMQAITLEVILRAVFGVSERGPLHDSLRDLLSATISRQLQVSVLFGRSKSLEQLRERAEEIDARLLREIAARRASPGSDICSLLVQTRFEDGSEMSDREVRDQLMTLLLAGHETTATGLAWTLDLLTRNPDVLARAQAGGDEYLRAVITESLRLRPVVPLAGRRLVTDLHADGVHLSAGTDVTPAIWLAHTRPQAYPDPYAFRPERFLDKPPSTYTWIPYGGGVRRCLGAAFAEMEMRVALGTILRRFDLRPASRRAEHVARRNVTFSPRHGTRVVATRRH</sequence>
<keyword evidence="2" id="KW-0349">Heme</keyword>
<dbReference type="PRINTS" id="PR00385">
    <property type="entry name" value="P450"/>
</dbReference>
<dbReference type="Pfam" id="PF00067">
    <property type="entry name" value="p450"/>
    <property type="match status" value="1"/>
</dbReference>
<dbReference type="GO" id="GO:0020037">
    <property type="term" value="F:heme binding"/>
    <property type="evidence" value="ECO:0007669"/>
    <property type="project" value="InterPro"/>
</dbReference>
<evidence type="ECO:0000313" key="3">
    <source>
        <dbReference type="EMBL" id="MDA0161024.1"/>
    </source>
</evidence>
<name>A0A9X3S080_9ACTN</name>
<protein>
    <submittedName>
        <fullName evidence="3">Cytochrome P450</fullName>
    </submittedName>
</protein>
<comment type="similarity">
    <text evidence="1">Belongs to the cytochrome P450 family.</text>
</comment>
<dbReference type="SUPFAM" id="SSF48264">
    <property type="entry name" value="Cytochrome P450"/>
    <property type="match status" value="1"/>
</dbReference>
<dbReference type="RefSeq" id="WP_270040175.1">
    <property type="nucleotide sequence ID" value="NZ_JAPDOD010000008.1"/>
</dbReference>
<feature type="binding site" description="axial binding residue" evidence="2">
    <location>
        <position position="365"/>
    </location>
    <ligand>
        <name>heme</name>
        <dbReference type="ChEBI" id="CHEBI:30413"/>
    </ligand>
    <ligandPart>
        <name>Fe</name>
        <dbReference type="ChEBI" id="CHEBI:18248"/>
    </ligandPart>
</feature>
<organism evidence="3 4">
    <name type="scientific">Solirubrobacter ginsenosidimutans</name>
    <dbReference type="NCBI Taxonomy" id="490573"/>
    <lineage>
        <taxon>Bacteria</taxon>
        <taxon>Bacillati</taxon>
        <taxon>Actinomycetota</taxon>
        <taxon>Thermoleophilia</taxon>
        <taxon>Solirubrobacterales</taxon>
        <taxon>Solirubrobacteraceae</taxon>
        <taxon>Solirubrobacter</taxon>
    </lineage>
</organism>